<dbReference type="OrthoDB" id="537444at2759"/>
<protein>
    <submittedName>
        <fullName evidence="1">Uncharacterized protein</fullName>
    </submittedName>
</protein>
<accession>A0A1V9ZGD8</accession>
<proteinExistence type="predicted"/>
<comment type="caution">
    <text evidence="1">The sequence shown here is derived from an EMBL/GenBank/DDBJ whole genome shotgun (WGS) entry which is preliminary data.</text>
</comment>
<sequence>MRRSLTRSYIVVPLAKVSPSMTGGRITSWLQPVGSYVNCYDLLYEFDAQGVTDDDAKSAIKMEIECCDEGYLAVVFDPMSTGTESVSLGHSTTPLDAACRPMLAPDTPVALLCETEDEMYKVQAEFQALHEVKPKIMTWHAYLRDPRPSDGSCCS</sequence>
<dbReference type="EMBL" id="JNBR01000123">
    <property type="protein sequence ID" value="OQR97054.1"/>
    <property type="molecule type" value="Genomic_DNA"/>
</dbReference>
<dbReference type="STRING" id="1202772.A0A1V9ZGD8"/>
<dbReference type="AlphaFoldDB" id="A0A1V9ZGD8"/>
<evidence type="ECO:0000313" key="2">
    <source>
        <dbReference type="Proteomes" id="UP000243579"/>
    </source>
</evidence>
<dbReference type="Proteomes" id="UP000243579">
    <property type="component" value="Unassembled WGS sequence"/>
</dbReference>
<keyword evidence="2" id="KW-1185">Reference proteome</keyword>
<evidence type="ECO:0000313" key="1">
    <source>
        <dbReference type="EMBL" id="OQR97054.1"/>
    </source>
</evidence>
<reference evidence="1 2" key="1">
    <citation type="journal article" date="2014" name="Genome Biol. Evol.">
        <title>The secreted proteins of Achlya hypogyna and Thraustotheca clavata identify the ancestral oomycete secretome and reveal gene acquisitions by horizontal gene transfer.</title>
        <authorList>
            <person name="Misner I."/>
            <person name="Blouin N."/>
            <person name="Leonard G."/>
            <person name="Richards T.A."/>
            <person name="Lane C.E."/>
        </authorList>
    </citation>
    <scope>NUCLEOTIDE SEQUENCE [LARGE SCALE GENOMIC DNA]</scope>
    <source>
        <strain evidence="1 2">ATCC 48635</strain>
    </source>
</reference>
<name>A0A1V9ZGD8_ACHHY</name>
<gene>
    <name evidence="1" type="ORF">ACHHYP_12703</name>
</gene>
<dbReference type="Gene3D" id="2.40.50.100">
    <property type="match status" value="1"/>
</dbReference>
<organism evidence="1 2">
    <name type="scientific">Achlya hypogyna</name>
    <name type="common">Oomycete</name>
    <name type="synonym">Protoachlya hypogyna</name>
    <dbReference type="NCBI Taxonomy" id="1202772"/>
    <lineage>
        <taxon>Eukaryota</taxon>
        <taxon>Sar</taxon>
        <taxon>Stramenopiles</taxon>
        <taxon>Oomycota</taxon>
        <taxon>Saprolegniomycetes</taxon>
        <taxon>Saprolegniales</taxon>
        <taxon>Achlyaceae</taxon>
        <taxon>Achlya</taxon>
    </lineage>
</organism>